<dbReference type="Proteomes" id="UP000187429">
    <property type="component" value="Unassembled WGS sequence"/>
</dbReference>
<gene>
    <name evidence="2" type="ORF">AYI69_g3195</name>
</gene>
<protein>
    <submittedName>
        <fullName evidence="2">Uncharacterized protein</fullName>
    </submittedName>
</protein>
<evidence type="ECO:0000256" key="1">
    <source>
        <dbReference type="SAM" id="SignalP"/>
    </source>
</evidence>
<sequence>MTGANSFSTFLISPSVIFWLSSSGLFSPSDSADWYCESDSDYVSELLLVSIFSESSGAEIIKFNFSLFLVQFLLQRFDVNFISKSFHFISGQCFCNHGKPNIMSACTTGIGYKSICSQCLSFIDISISNIVSSIDDFVRGSPLTVSTVIGFFIL</sequence>
<accession>A0A1R1YKB6</accession>
<name>A0A1R1YKB6_9FUNG</name>
<reference evidence="3" key="1">
    <citation type="submission" date="2017-01" db="EMBL/GenBank/DDBJ databases">
        <authorList>
            <person name="Wang Y."/>
            <person name="White M."/>
            <person name="Kvist S."/>
            <person name="Moncalvo J.-M."/>
        </authorList>
    </citation>
    <scope>NUCLEOTIDE SEQUENCE [LARGE SCALE GENOMIC DNA]</scope>
    <source>
        <strain evidence="3">ID-206-W2</strain>
    </source>
</reference>
<evidence type="ECO:0000313" key="2">
    <source>
        <dbReference type="EMBL" id="OMJ27369.1"/>
    </source>
</evidence>
<comment type="caution">
    <text evidence="2">The sequence shown here is derived from an EMBL/GenBank/DDBJ whole genome shotgun (WGS) entry which is preliminary data.</text>
</comment>
<dbReference type="EMBL" id="LSSM01001050">
    <property type="protein sequence ID" value="OMJ27369.1"/>
    <property type="molecule type" value="Genomic_DNA"/>
</dbReference>
<proteinExistence type="predicted"/>
<evidence type="ECO:0000313" key="3">
    <source>
        <dbReference type="Proteomes" id="UP000187429"/>
    </source>
</evidence>
<organism evidence="2 3">
    <name type="scientific">Smittium culicis</name>
    <dbReference type="NCBI Taxonomy" id="133412"/>
    <lineage>
        <taxon>Eukaryota</taxon>
        <taxon>Fungi</taxon>
        <taxon>Fungi incertae sedis</taxon>
        <taxon>Zoopagomycota</taxon>
        <taxon>Kickxellomycotina</taxon>
        <taxon>Harpellomycetes</taxon>
        <taxon>Harpellales</taxon>
        <taxon>Legeriomycetaceae</taxon>
        <taxon>Smittium</taxon>
    </lineage>
</organism>
<feature type="signal peptide" evidence="1">
    <location>
        <begin position="1"/>
        <end position="31"/>
    </location>
</feature>
<keyword evidence="3" id="KW-1185">Reference proteome</keyword>
<keyword evidence="1" id="KW-0732">Signal</keyword>
<dbReference type="AlphaFoldDB" id="A0A1R1YKB6"/>
<feature type="chain" id="PRO_5012797100" evidence="1">
    <location>
        <begin position="32"/>
        <end position="154"/>
    </location>
</feature>